<organism evidence="1 2">
    <name type="scientific">Coniophora puteana (strain RWD-64-598)</name>
    <name type="common">Brown rot fungus</name>
    <dbReference type="NCBI Taxonomy" id="741705"/>
    <lineage>
        <taxon>Eukaryota</taxon>
        <taxon>Fungi</taxon>
        <taxon>Dikarya</taxon>
        <taxon>Basidiomycota</taxon>
        <taxon>Agaricomycotina</taxon>
        <taxon>Agaricomycetes</taxon>
        <taxon>Agaricomycetidae</taxon>
        <taxon>Boletales</taxon>
        <taxon>Coniophorineae</taxon>
        <taxon>Coniophoraceae</taxon>
        <taxon>Coniophora</taxon>
    </lineage>
</organism>
<gene>
    <name evidence="1" type="ORF">CONPUDRAFT_154696</name>
</gene>
<name>A0A5M3MNK0_CONPW</name>
<accession>A0A5M3MNK0</accession>
<dbReference type="AlphaFoldDB" id="A0A5M3MNK0"/>
<dbReference type="EMBL" id="JH711579">
    <property type="protein sequence ID" value="EIW80683.1"/>
    <property type="molecule type" value="Genomic_DNA"/>
</dbReference>
<proteinExistence type="predicted"/>
<dbReference type="KEGG" id="cput:CONPUDRAFT_154696"/>
<dbReference type="RefSeq" id="XP_007769571.1">
    <property type="nucleotide sequence ID" value="XM_007771381.1"/>
</dbReference>
<evidence type="ECO:0000313" key="1">
    <source>
        <dbReference type="EMBL" id="EIW80683.1"/>
    </source>
</evidence>
<dbReference type="GeneID" id="19203308"/>
<keyword evidence="2" id="KW-1185">Reference proteome</keyword>
<protein>
    <submittedName>
        <fullName evidence="1">Uncharacterized protein</fullName>
    </submittedName>
</protein>
<dbReference type="Proteomes" id="UP000053558">
    <property type="component" value="Unassembled WGS sequence"/>
</dbReference>
<dbReference type="OrthoDB" id="2690657at2759"/>
<evidence type="ECO:0000313" key="2">
    <source>
        <dbReference type="Proteomes" id="UP000053558"/>
    </source>
</evidence>
<reference evidence="2" key="1">
    <citation type="journal article" date="2012" name="Science">
        <title>The Paleozoic origin of enzymatic lignin decomposition reconstructed from 31 fungal genomes.</title>
        <authorList>
            <person name="Floudas D."/>
            <person name="Binder M."/>
            <person name="Riley R."/>
            <person name="Barry K."/>
            <person name="Blanchette R.A."/>
            <person name="Henrissat B."/>
            <person name="Martinez A.T."/>
            <person name="Otillar R."/>
            <person name="Spatafora J.W."/>
            <person name="Yadav J.S."/>
            <person name="Aerts A."/>
            <person name="Benoit I."/>
            <person name="Boyd A."/>
            <person name="Carlson A."/>
            <person name="Copeland A."/>
            <person name="Coutinho P.M."/>
            <person name="de Vries R.P."/>
            <person name="Ferreira P."/>
            <person name="Findley K."/>
            <person name="Foster B."/>
            <person name="Gaskell J."/>
            <person name="Glotzer D."/>
            <person name="Gorecki P."/>
            <person name="Heitman J."/>
            <person name="Hesse C."/>
            <person name="Hori C."/>
            <person name="Igarashi K."/>
            <person name="Jurgens J.A."/>
            <person name="Kallen N."/>
            <person name="Kersten P."/>
            <person name="Kohler A."/>
            <person name="Kuees U."/>
            <person name="Kumar T.K.A."/>
            <person name="Kuo A."/>
            <person name="LaButti K."/>
            <person name="Larrondo L.F."/>
            <person name="Lindquist E."/>
            <person name="Ling A."/>
            <person name="Lombard V."/>
            <person name="Lucas S."/>
            <person name="Lundell T."/>
            <person name="Martin R."/>
            <person name="McLaughlin D.J."/>
            <person name="Morgenstern I."/>
            <person name="Morin E."/>
            <person name="Murat C."/>
            <person name="Nagy L.G."/>
            <person name="Nolan M."/>
            <person name="Ohm R.A."/>
            <person name="Patyshakuliyeva A."/>
            <person name="Rokas A."/>
            <person name="Ruiz-Duenas F.J."/>
            <person name="Sabat G."/>
            <person name="Salamov A."/>
            <person name="Samejima M."/>
            <person name="Schmutz J."/>
            <person name="Slot J.C."/>
            <person name="St John F."/>
            <person name="Stenlid J."/>
            <person name="Sun H."/>
            <person name="Sun S."/>
            <person name="Syed K."/>
            <person name="Tsang A."/>
            <person name="Wiebenga A."/>
            <person name="Young D."/>
            <person name="Pisabarro A."/>
            <person name="Eastwood D.C."/>
            <person name="Martin F."/>
            <person name="Cullen D."/>
            <person name="Grigoriev I.V."/>
            <person name="Hibbett D.S."/>
        </authorList>
    </citation>
    <scope>NUCLEOTIDE SEQUENCE [LARGE SCALE GENOMIC DNA]</scope>
    <source>
        <strain evidence="2">RWD-64-598 SS2</strain>
    </source>
</reference>
<sequence>MSAGPSMSAQLAIRATEHLHRRPLHTLLDHLVSSRAARATYGVEVVVTYDPSKPDHRERQDRSYVDFTGATCLSGAFTAILLKGTRVSETQEFKRTYRLTTAILQRLKSSEVAITVYRGDKENPQWINEDKLAFSPLCTVHADTSAVEPKVYEGGSLTDGQPRRHYSIAYDVVLLFGLTELQAQLRWKENGVTKLGPATIIYEDD</sequence>
<dbReference type="OMA" id="HISWIEN"/>
<comment type="caution">
    <text evidence="1">The sequence shown here is derived from an EMBL/GenBank/DDBJ whole genome shotgun (WGS) entry which is preliminary data.</text>
</comment>